<dbReference type="InterPro" id="IPR027417">
    <property type="entry name" value="P-loop_NTPase"/>
</dbReference>
<dbReference type="GO" id="GO:0005737">
    <property type="term" value="C:cytoplasm"/>
    <property type="evidence" value="ECO:0007669"/>
    <property type="project" value="UniProtKB-SubCell"/>
</dbReference>
<keyword evidence="5 8" id="KW-0418">Kinase</keyword>
<accession>A0A554A309</accession>
<keyword evidence="3 8" id="KW-0808">Transferase</keyword>
<keyword evidence="11" id="KW-1185">Reference proteome</keyword>
<dbReference type="EC" id="2.7.1.24" evidence="8 9"/>
<dbReference type="GO" id="GO:0005524">
    <property type="term" value="F:ATP binding"/>
    <property type="evidence" value="ECO:0007669"/>
    <property type="project" value="UniProtKB-UniRule"/>
</dbReference>
<comment type="subcellular location">
    <subcellularLocation>
        <location evidence="8">Cytoplasm</location>
    </subcellularLocation>
</comment>
<evidence type="ECO:0000256" key="1">
    <source>
        <dbReference type="ARBA" id="ARBA00009018"/>
    </source>
</evidence>
<evidence type="ECO:0000256" key="7">
    <source>
        <dbReference type="ARBA" id="ARBA00022993"/>
    </source>
</evidence>
<dbReference type="NCBIfam" id="TIGR00152">
    <property type="entry name" value="dephospho-CoA kinase"/>
    <property type="match status" value="1"/>
</dbReference>
<evidence type="ECO:0000256" key="5">
    <source>
        <dbReference type="ARBA" id="ARBA00022777"/>
    </source>
</evidence>
<evidence type="ECO:0000256" key="3">
    <source>
        <dbReference type="ARBA" id="ARBA00022679"/>
    </source>
</evidence>
<dbReference type="CDD" id="cd02022">
    <property type="entry name" value="DPCK"/>
    <property type="match status" value="1"/>
</dbReference>
<proteinExistence type="inferred from homology"/>
<protein>
    <recommendedName>
        <fullName evidence="8 9">Dephospho-CoA kinase</fullName>
        <ecNumber evidence="8 9">2.7.1.24</ecNumber>
    </recommendedName>
    <alternativeName>
        <fullName evidence="8">Dephosphocoenzyme A kinase</fullName>
    </alternativeName>
</protein>
<feature type="binding site" evidence="8">
    <location>
        <begin position="10"/>
        <end position="15"/>
    </location>
    <ligand>
        <name>ATP</name>
        <dbReference type="ChEBI" id="CHEBI:30616"/>
    </ligand>
</feature>
<name>A0A554A309_9BACI</name>
<dbReference type="Pfam" id="PF01121">
    <property type="entry name" value="CoaE"/>
    <property type="match status" value="1"/>
</dbReference>
<dbReference type="HAMAP" id="MF_00376">
    <property type="entry name" value="Dephospho_CoA_kinase"/>
    <property type="match status" value="1"/>
</dbReference>
<comment type="pathway">
    <text evidence="8">Cofactor biosynthesis; coenzyme A biosynthesis; CoA from (R)-pantothenate: step 5/5.</text>
</comment>
<dbReference type="RefSeq" id="WP_143846372.1">
    <property type="nucleotide sequence ID" value="NZ_VLXZ01000001.1"/>
</dbReference>
<evidence type="ECO:0000313" key="10">
    <source>
        <dbReference type="EMBL" id="TSB48026.1"/>
    </source>
</evidence>
<evidence type="ECO:0000256" key="8">
    <source>
        <dbReference type="HAMAP-Rule" id="MF_00376"/>
    </source>
</evidence>
<dbReference type="EMBL" id="VLXZ01000001">
    <property type="protein sequence ID" value="TSB48026.1"/>
    <property type="molecule type" value="Genomic_DNA"/>
</dbReference>
<dbReference type="Proteomes" id="UP000318521">
    <property type="component" value="Unassembled WGS sequence"/>
</dbReference>
<dbReference type="SUPFAM" id="SSF52540">
    <property type="entry name" value="P-loop containing nucleoside triphosphate hydrolases"/>
    <property type="match status" value="1"/>
</dbReference>
<comment type="catalytic activity">
    <reaction evidence="8">
        <text>3'-dephospho-CoA + ATP = ADP + CoA + H(+)</text>
        <dbReference type="Rhea" id="RHEA:18245"/>
        <dbReference type="ChEBI" id="CHEBI:15378"/>
        <dbReference type="ChEBI" id="CHEBI:30616"/>
        <dbReference type="ChEBI" id="CHEBI:57287"/>
        <dbReference type="ChEBI" id="CHEBI:57328"/>
        <dbReference type="ChEBI" id="CHEBI:456216"/>
        <dbReference type="EC" id="2.7.1.24"/>
    </reaction>
</comment>
<keyword evidence="2 8" id="KW-0963">Cytoplasm</keyword>
<evidence type="ECO:0000313" key="11">
    <source>
        <dbReference type="Proteomes" id="UP000318521"/>
    </source>
</evidence>
<keyword evidence="6 8" id="KW-0067">ATP-binding</keyword>
<organism evidence="10 11">
    <name type="scientific">Alkalicoccobacillus porphyridii</name>
    <dbReference type="NCBI Taxonomy" id="2597270"/>
    <lineage>
        <taxon>Bacteria</taxon>
        <taxon>Bacillati</taxon>
        <taxon>Bacillota</taxon>
        <taxon>Bacilli</taxon>
        <taxon>Bacillales</taxon>
        <taxon>Bacillaceae</taxon>
        <taxon>Alkalicoccobacillus</taxon>
    </lineage>
</organism>
<dbReference type="PROSITE" id="PS51219">
    <property type="entry name" value="DPCK"/>
    <property type="match status" value="1"/>
</dbReference>
<dbReference type="GO" id="GO:0004140">
    <property type="term" value="F:dephospho-CoA kinase activity"/>
    <property type="evidence" value="ECO:0007669"/>
    <property type="project" value="UniProtKB-UniRule"/>
</dbReference>
<evidence type="ECO:0000256" key="2">
    <source>
        <dbReference type="ARBA" id="ARBA00022490"/>
    </source>
</evidence>
<keyword evidence="4 8" id="KW-0547">Nucleotide-binding</keyword>
<dbReference type="GO" id="GO:0015937">
    <property type="term" value="P:coenzyme A biosynthetic process"/>
    <property type="evidence" value="ECO:0007669"/>
    <property type="project" value="UniProtKB-UniRule"/>
</dbReference>
<dbReference type="PANTHER" id="PTHR10695">
    <property type="entry name" value="DEPHOSPHO-COA KINASE-RELATED"/>
    <property type="match status" value="1"/>
</dbReference>
<evidence type="ECO:0000256" key="4">
    <source>
        <dbReference type="ARBA" id="ARBA00022741"/>
    </source>
</evidence>
<keyword evidence="7 8" id="KW-0173">Coenzyme A biosynthesis</keyword>
<dbReference type="FunFam" id="3.40.50.300:FF:000991">
    <property type="entry name" value="Dephospho-CoA kinase"/>
    <property type="match status" value="1"/>
</dbReference>
<sequence>MIIGLTGGIATGKSTVAEMLKEFGLPVVDADFIAKEVMQPEGAAFDEVISEFGSDIVQEDGTINRALLGQRIFSNEEERLKLNAIVHPKVRKEMRRAAVSYTAEGHAHVVLDIPLLYESNLFHMVDRVLLIYVSPAVQLQRLIKRDQSGEEQARARIAAQIPIDEKESRADGVISNDGTKAETRQELEQLLSQWNILKKP</sequence>
<comment type="function">
    <text evidence="8">Catalyzes the phosphorylation of the 3'-hydroxyl group of dephosphocoenzyme A to form coenzyme A.</text>
</comment>
<reference evidence="10 11" key="1">
    <citation type="submission" date="2019-07" db="EMBL/GenBank/DDBJ databases">
        <authorList>
            <person name="Park Y.J."/>
            <person name="Jeong S.E."/>
            <person name="Jung H.S."/>
        </authorList>
    </citation>
    <scope>NUCLEOTIDE SEQUENCE [LARGE SCALE GENOMIC DNA]</scope>
    <source>
        <strain evidence="11">P16(2019)</strain>
    </source>
</reference>
<comment type="caution">
    <text evidence="10">The sequence shown here is derived from an EMBL/GenBank/DDBJ whole genome shotgun (WGS) entry which is preliminary data.</text>
</comment>
<dbReference type="Gene3D" id="3.40.50.300">
    <property type="entry name" value="P-loop containing nucleotide triphosphate hydrolases"/>
    <property type="match status" value="1"/>
</dbReference>
<dbReference type="InterPro" id="IPR001977">
    <property type="entry name" value="Depp_CoAkinase"/>
</dbReference>
<dbReference type="AlphaFoldDB" id="A0A554A309"/>
<dbReference type="OrthoDB" id="9812943at2"/>
<evidence type="ECO:0000256" key="6">
    <source>
        <dbReference type="ARBA" id="ARBA00022840"/>
    </source>
</evidence>
<gene>
    <name evidence="8" type="primary">coaE</name>
    <name evidence="10" type="ORF">FN960_00265</name>
</gene>
<comment type="similarity">
    <text evidence="1 8">Belongs to the CoaE family.</text>
</comment>
<dbReference type="PANTHER" id="PTHR10695:SF46">
    <property type="entry name" value="BIFUNCTIONAL COENZYME A SYNTHASE-RELATED"/>
    <property type="match status" value="1"/>
</dbReference>
<dbReference type="UniPathway" id="UPA00241">
    <property type="reaction ID" value="UER00356"/>
</dbReference>
<evidence type="ECO:0000256" key="9">
    <source>
        <dbReference type="NCBIfam" id="TIGR00152"/>
    </source>
</evidence>